<evidence type="ECO:0000256" key="1">
    <source>
        <dbReference type="SAM" id="MobiDB-lite"/>
    </source>
</evidence>
<dbReference type="AlphaFoldDB" id="A0ABD1Z3W7"/>
<name>A0ABD1Z3W7_9MARC</name>
<feature type="domain" description="CAAX prenyl protease 2/Lysostaphin resistance protein A-like" evidence="2">
    <location>
        <begin position="198"/>
        <end position="284"/>
    </location>
</feature>
<dbReference type="GO" id="GO:0004175">
    <property type="term" value="F:endopeptidase activity"/>
    <property type="evidence" value="ECO:0007669"/>
    <property type="project" value="UniProtKB-ARBA"/>
</dbReference>
<evidence type="ECO:0000259" key="2">
    <source>
        <dbReference type="Pfam" id="PF02517"/>
    </source>
</evidence>
<sequence>MPADMATTTVSVQQLFAPTPYPRSRFGTIALAKNERAKKRKAGIFFPRKEFDSSLDNQNCDLGAPPEESSEHTAKDVSLNSGAKEFDQRIPDQAAQASKYFPLERGVVMKSCIGTSAALAVAGFLARQASHTAATNGWPVPDCTLLMPYTTELWHTIPTVGVVALVSALRQILMRVWPDFAESSEVSNSQVLGNLKAVDYFTISYLSGISEELLFRGALLPFIGPDWRGVFGAGLIFGVLHISGGRKPAFGIWASFVGIIYGVLGLYTHDLATPMAAHSAANLLSAALWNLQEVIIKDTRLDRMCINGKYSKETGGLKSIQMQTPLSLKLVTQYFADSVFKIHRYPVLELPSTLDSITRVTENPPFEFNKLFEIIKLLLLFMS</sequence>
<accession>A0ABD1Z3W7</accession>
<dbReference type="PANTHER" id="PTHR43592">
    <property type="entry name" value="CAAX AMINO TERMINAL PROTEASE"/>
    <property type="match status" value="1"/>
</dbReference>
<dbReference type="PANTHER" id="PTHR43592:SF7">
    <property type="entry name" value="CAAX AMINO TERMINAL PROTEASE FAMILY PROTEIN"/>
    <property type="match status" value="1"/>
</dbReference>
<dbReference type="EMBL" id="JBHFFA010000002">
    <property type="protein sequence ID" value="KAL2642461.1"/>
    <property type="molecule type" value="Genomic_DNA"/>
</dbReference>
<evidence type="ECO:0000313" key="3">
    <source>
        <dbReference type="EMBL" id="KAL2642461.1"/>
    </source>
</evidence>
<dbReference type="GO" id="GO:0080120">
    <property type="term" value="P:CAAX-box protein maturation"/>
    <property type="evidence" value="ECO:0007669"/>
    <property type="project" value="UniProtKB-ARBA"/>
</dbReference>
<reference evidence="3 4" key="1">
    <citation type="submission" date="2024-09" db="EMBL/GenBank/DDBJ databases">
        <title>Chromosome-scale assembly of Riccia fluitans.</title>
        <authorList>
            <person name="Paukszto L."/>
            <person name="Sawicki J."/>
            <person name="Karawczyk K."/>
            <person name="Piernik-Szablinska J."/>
            <person name="Szczecinska M."/>
            <person name="Mazdziarz M."/>
        </authorList>
    </citation>
    <scope>NUCLEOTIDE SEQUENCE [LARGE SCALE GENOMIC DNA]</scope>
    <source>
        <strain evidence="3">Rf_01</strain>
        <tissue evidence="3">Aerial parts of the thallus</tissue>
    </source>
</reference>
<dbReference type="Pfam" id="PF02517">
    <property type="entry name" value="Rce1-like"/>
    <property type="match status" value="1"/>
</dbReference>
<dbReference type="Proteomes" id="UP001605036">
    <property type="component" value="Unassembled WGS sequence"/>
</dbReference>
<proteinExistence type="predicted"/>
<dbReference type="InterPro" id="IPR003675">
    <property type="entry name" value="Rce1/LyrA-like_dom"/>
</dbReference>
<evidence type="ECO:0000313" key="4">
    <source>
        <dbReference type="Proteomes" id="UP001605036"/>
    </source>
</evidence>
<organism evidence="3 4">
    <name type="scientific">Riccia fluitans</name>
    <dbReference type="NCBI Taxonomy" id="41844"/>
    <lineage>
        <taxon>Eukaryota</taxon>
        <taxon>Viridiplantae</taxon>
        <taxon>Streptophyta</taxon>
        <taxon>Embryophyta</taxon>
        <taxon>Marchantiophyta</taxon>
        <taxon>Marchantiopsida</taxon>
        <taxon>Marchantiidae</taxon>
        <taxon>Marchantiales</taxon>
        <taxon>Ricciaceae</taxon>
        <taxon>Riccia</taxon>
    </lineage>
</organism>
<comment type="caution">
    <text evidence="3">The sequence shown here is derived from an EMBL/GenBank/DDBJ whole genome shotgun (WGS) entry which is preliminary data.</text>
</comment>
<protein>
    <recommendedName>
        <fullName evidence="2">CAAX prenyl protease 2/Lysostaphin resistance protein A-like domain-containing protein</fullName>
    </recommendedName>
</protein>
<keyword evidence="4" id="KW-1185">Reference proteome</keyword>
<feature type="region of interest" description="Disordered" evidence="1">
    <location>
        <begin position="56"/>
        <end position="77"/>
    </location>
</feature>
<gene>
    <name evidence="3" type="ORF">R1flu_010048</name>
</gene>